<keyword evidence="4" id="KW-1185">Reference proteome</keyword>
<dbReference type="RefSeq" id="WP_207856574.1">
    <property type="nucleotide sequence ID" value="NZ_JAFREP010000002.1"/>
</dbReference>
<dbReference type="AlphaFoldDB" id="A0A8J7Q3C5"/>
<proteinExistence type="predicted"/>
<name>A0A8J7Q3C5_9BACT</name>
<evidence type="ECO:0000313" key="2">
    <source>
        <dbReference type="EMBL" id="MBO1317337.1"/>
    </source>
</evidence>
<gene>
    <name evidence="2" type="ORF">J3U88_02610</name>
    <name evidence="3" type="ORF">J3U88_09250</name>
</gene>
<evidence type="ECO:0000313" key="4">
    <source>
        <dbReference type="Proteomes" id="UP000664417"/>
    </source>
</evidence>
<feature type="compositionally biased region" description="Basic and acidic residues" evidence="1">
    <location>
        <begin position="19"/>
        <end position="31"/>
    </location>
</feature>
<sequence>MSGLNKVGSNVIQVAKKEVKEIKQPKQDNKLALESSPNPNSNVKPKKMNAKHIAEAAPINAPKFENPKKETKRVQTVQLKVNLSKLAPDNKPGLATLKERSKMVFDTIEKMVDKKIIDTRKSSTTVVTMPEFFLNDASKTMSPPEMEQAITYLKDLAKNEKFENLVFTPGSMLAMHPAPAMKHIKSSDLQTIAETMKLDINEVKEAYAEMTSSSEEKYEKVSNVRKALIGVGDQLNKKVANAAKNNNKVNITKEVIADICKTIKDPSNLKINPRSGFKQMQNCILVMEGGKNGQNKLINKTAPSDIDSALRSDKKKNSDKYEDQLVYYPAKTMFKDNRKQIINKASHVGINADSFAFHSPKNDFDMAVAICLDYSEQIYAGIADEKNKNKIDQLHVSSAGVGMRTVNKSYGMSKSAFSLNDGFGSALSADVSTGDLDKYYLRDKEAVGISYSIKNETFSAEPTNFEKKEFYSDMKDNLAFQIDAPIHKPRTVSNASSVSSFDGNPNVGMQELLGKNEKMPNNMKSLFPTKETIKNEDSKWKENIMKKEQEVKDMGNRIAILDRLLGKEPTQKDWDDAFNDPVLKKLVAKKNVPKIKNKKNSKKPKVTYSKVPFNKLAKKIGGIGNFRTEHNNLRDEKLVELNKLREGKL</sequence>
<reference evidence="2" key="1">
    <citation type="submission" date="2021-03" db="EMBL/GenBank/DDBJ databases">
        <authorList>
            <person name="Wang G."/>
        </authorList>
    </citation>
    <scope>NUCLEOTIDE SEQUENCE</scope>
    <source>
        <strain evidence="2">KCTC 12899</strain>
    </source>
</reference>
<dbReference type="Proteomes" id="UP000664417">
    <property type="component" value="Unassembled WGS sequence"/>
</dbReference>
<accession>A0A8J7Q3C5</accession>
<dbReference type="EMBL" id="JAFREP010000002">
    <property type="protein sequence ID" value="MBO1317337.1"/>
    <property type="molecule type" value="Genomic_DNA"/>
</dbReference>
<evidence type="ECO:0000313" key="3">
    <source>
        <dbReference type="EMBL" id="MBO1318644.1"/>
    </source>
</evidence>
<dbReference type="EMBL" id="JAFREP010000006">
    <property type="protein sequence ID" value="MBO1318644.1"/>
    <property type="molecule type" value="Genomic_DNA"/>
</dbReference>
<evidence type="ECO:0000256" key="1">
    <source>
        <dbReference type="SAM" id="MobiDB-lite"/>
    </source>
</evidence>
<protein>
    <submittedName>
        <fullName evidence="2">Uncharacterized protein</fullName>
    </submittedName>
</protein>
<comment type="caution">
    <text evidence="2">The sequence shown here is derived from an EMBL/GenBank/DDBJ whole genome shotgun (WGS) entry which is preliminary data.</text>
</comment>
<organism evidence="2 4">
    <name type="scientific">Acanthopleuribacter pedis</name>
    <dbReference type="NCBI Taxonomy" id="442870"/>
    <lineage>
        <taxon>Bacteria</taxon>
        <taxon>Pseudomonadati</taxon>
        <taxon>Acidobacteriota</taxon>
        <taxon>Holophagae</taxon>
        <taxon>Acanthopleuribacterales</taxon>
        <taxon>Acanthopleuribacteraceae</taxon>
        <taxon>Acanthopleuribacter</taxon>
    </lineage>
</organism>
<feature type="region of interest" description="Disordered" evidence="1">
    <location>
        <begin position="19"/>
        <end position="47"/>
    </location>
</feature>